<dbReference type="InterPro" id="IPR001810">
    <property type="entry name" value="F-box_dom"/>
</dbReference>
<dbReference type="InterPro" id="IPR051097">
    <property type="entry name" value="Synaptobrevin-like_transport"/>
</dbReference>
<dbReference type="PANTHER" id="PTHR21136">
    <property type="entry name" value="SNARE PROTEINS"/>
    <property type="match status" value="1"/>
</dbReference>
<protein>
    <recommendedName>
        <fullName evidence="7">Synaptobrevin homolog YKT6</fullName>
    </recommendedName>
</protein>
<accession>A0A8H3CGZ1</accession>
<dbReference type="Proteomes" id="UP000663831">
    <property type="component" value="Unassembled WGS sequence"/>
</dbReference>
<name>A0A8H3CGZ1_9AGAM</name>
<evidence type="ECO:0000313" key="14">
    <source>
        <dbReference type="EMBL" id="CAE6485345.1"/>
    </source>
</evidence>
<dbReference type="InterPro" id="IPR010908">
    <property type="entry name" value="Longin_dom"/>
</dbReference>
<evidence type="ECO:0000313" key="15">
    <source>
        <dbReference type="Proteomes" id="UP000663831"/>
    </source>
</evidence>
<evidence type="ECO:0000259" key="11">
    <source>
        <dbReference type="PROSITE" id="PS50181"/>
    </source>
</evidence>
<evidence type="ECO:0000256" key="7">
    <source>
        <dbReference type="ARBA" id="ARBA00026133"/>
    </source>
</evidence>
<evidence type="ECO:0000256" key="8">
    <source>
        <dbReference type="ARBA" id="ARBA00046280"/>
    </source>
</evidence>
<comment type="subcellular location">
    <subcellularLocation>
        <location evidence="8">Endomembrane system</location>
        <topology evidence="8">Single-pass type IV membrane protein</topology>
    </subcellularLocation>
</comment>
<dbReference type="CDD" id="cd14824">
    <property type="entry name" value="Longin"/>
    <property type="match status" value="1"/>
</dbReference>
<dbReference type="SUPFAM" id="SSF81383">
    <property type="entry name" value="F-box domain"/>
    <property type="match status" value="1"/>
</dbReference>
<keyword evidence="6" id="KW-0472">Membrane</keyword>
<organism evidence="14 15">
    <name type="scientific">Rhizoctonia solani</name>
    <dbReference type="NCBI Taxonomy" id="456999"/>
    <lineage>
        <taxon>Eukaryota</taxon>
        <taxon>Fungi</taxon>
        <taxon>Dikarya</taxon>
        <taxon>Basidiomycota</taxon>
        <taxon>Agaricomycotina</taxon>
        <taxon>Agaricomycetes</taxon>
        <taxon>Cantharellales</taxon>
        <taxon>Ceratobasidiaceae</taxon>
        <taxon>Rhizoctonia</taxon>
    </lineage>
</organism>
<dbReference type="PROSITE" id="PS50892">
    <property type="entry name" value="V_SNARE"/>
    <property type="match status" value="1"/>
</dbReference>
<dbReference type="Pfam" id="PF00646">
    <property type="entry name" value="F-box"/>
    <property type="match status" value="1"/>
</dbReference>
<dbReference type="PROSITE" id="PS50181">
    <property type="entry name" value="FBOX"/>
    <property type="match status" value="1"/>
</dbReference>
<dbReference type="AlphaFoldDB" id="A0A8H3CGZ1"/>
<reference evidence="14" key="1">
    <citation type="submission" date="2021-01" db="EMBL/GenBank/DDBJ databases">
        <authorList>
            <person name="Kaushik A."/>
        </authorList>
    </citation>
    <scope>NUCLEOTIDE SEQUENCE</scope>
    <source>
        <strain evidence="14">AG3-1AP</strain>
    </source>
</reference>
<dbReference type="Pfam" id="PF13774">
    <property type="entry name" value="Longin"/>
    <property type="match status" value="1"/>
</dbReference>
<dbReference type="GO" id="GO:0005737">
    <property type="term" value="C:cytoplasm"/>
    <property type="evidence" value="ECO:0007669"/>
    <property type="project" value="UniProtKB-ARBA"/>
</dbReference>
<feature type="domain" description="F-box" evidence="11">
    <location>
        <begin position="65"/>
        <end position="114"/>
    </location>
</feature>
<dbReference type="PRINTS" id="PR00219">
    <property type="entry name" value="SYNAPTOBREVN"/>
</dbReference>
<dbReference type="PANTHER" id="PTHR21136:SF168">
    <property type="entry name" value="VESICLE-ASSOCIATED MEMBRANE PROTEIN 9"/>
    <property type="match status" value="1"/>
</dbReference>
<dbReference type="GO" id="GO:0012505">
    <property type="term" value="C:endomembrane system"/>
    <property type="evidence" value="ECO:0007669"/>
    <property type="project" value="UniProtKB-SubCell"/>
</dbReference>
<dbReference type="InterPro" id="IPR036047">
    <property type="entry name" value="F-box-like_dom_sf"/>
</dbReference>
<evidence type="ECO:0000259" key="13">
    <source>
        <dbReference type="PROSITE" id="PS50892"/>
    </source>
</evidence>
<dbReference type="GO" id="GO:0015031">
    <property type="term" value="P:protein transport"/>
    <property type="evidence" value="ECO:0007669"/>
    <property type="project" value="UniProtKB-KW"/>
</dbReference>
<comment type="caution">
    <text evidence="14">The sequence shown here is derived from an EMBL/GenBank/DDBJ whole genome shotgun (WGS) entry which is preliminary data.</text>
</comment>
<evidence type="ECO:0000256" key="3">
    <source>
        <dbReference type="ARBA" id="ARBA00022692"/>
    </source>
</evidence>
<dbReference type="InterPro" id="IPR001388">
    <property type="entry name" value="Synaptobrevin-like"/>
</dbReference>
<evidence type="ECO:0000256" key="10">
    <source>
        <dbReference type="SAM" id="MobiDB-lite"/>
    </source>
</evidence>
<dbReference type="SUPFAM" id="SSF58038">
    <property type="entry name" value="SNARE fusion complex"/>
    <property type="match status" value="1"/>
</dbReference>
<feature type="compositionally biased region" description="Polar residues" evidence="10">
    <location>
        <begin position="49"/>
        <end position="61"/>
    </location>
</feature>
<dbReference type="Gene3D" id="3.30.450.50">
    <property type="entry name" value="Longin domain"/>
    <property type="match status" value="1"/>
</dbReference>
<evidence type="ECO:0000256" key="2">
    <source>
        <dbReference type="ARBA" id="ARBA00022448"/>
    </source>
</evidence>
<evidence type="ECO:0000256" key="5">
    <source>
        <dbReference type="ARBA" id="ARBA00022989"/>
    </source>
</evidence>
<keyword evidence="2" id="KW-0813">Transport</keyword>
<keyword evidence="3" id="KW-0812">Transmembrane</keyword>
<evidence type="ECO:0000256" key="1">
    <source>
        <dbReference type="ARBA" id="ARBA00008025"/>
    </source>
</evidence>
<dbReference type="GO" id="GO:0016020">
    <property type="term" value="C:membrane"/>
    <property type="evidence" value="ECO:0007669"/>
    <property type="project" value="InterPro"/>
</dbReference>
<dbReference type="FunFam" id="1.20.5.110:FF:000004">
    <property type="entry name" value="Vesicle-associated membrane protein 7"/>
    <property type="match status" value="1"/>
</dbReference>
<evidence type="ECO:0000259" key="12">
    <source>
        <dbReference type="PROSITE" id="PS50859"/>
    </source>
</evidence>
<dbReference type="EMBL" id="CAJMWV010003612">
    <property type="protein sequence ID" value="CAE6485345.1"/>
    <property type="molecule type" value="Genomic_DNA"/>
</dbReference>
<dbReference type="CDD" id="cd09917">
    <property type="entry name" value="F-box_SF"/>
    <property type="match status" value="1"/>
</dbReference>
<dbReference type="GO" id="GO:0016192">
    <property type="term" value="P:vesicle-mediated transport"/>
    <property type="evidence" value="ECO:0007669"/>
    <property type="project" value="InterPro"/>
</dbReference>
<keyword evidence="9" id="KW-0175">Coiled coil</keyword>
<dbReference type="CDD" id="cd15843">
    <property type="entry name" value="R-SNARE"/>
    <property type="match status" value="1"/>
</dbReference>
<keyword evidence="5" id="KW-1133">Transmembrane helix</keyword>
<evidence type="ECO:0000256" key="4">
    <source>
        <dbReference type="ARBA" id="ARBA00022927"/>
    </source>
</evidence>
<gene>
    <name evidence="14" type="ORF">RDB_LOCUS103116</name>
</gene>
<sequence length="461" mass="52590">MTVLQGKVTMRKTKKKKKRVLSALLKYGGGPSKPKYLSDMVESKRQEDGTNLSGKQEDSSPTTYRDAFIRLPVEVLTEIISHLLPVDVISLSRCNKFFRNWLMSQTSRYIWASTMENIEDLPACPPDMSEPYYSALLFMPSCTICGESKDCELYLKLRLRLCGTCRSNYLMTIRRFPRGEDYSCFPEELDDLVHNVTEYTGSACAIESVSSTMVKKEADDICLRFEELHQSGDEVALNTWKKERAAVVKERQHSLIHALVARESTVLAENRSGKRDFSTAVSTILSKIPPNNSKLTYVWEQYLFHYVSENGLTFLVMADDAAGRRMPFTFIADLQQRFTTAYSRDQIEDAPAYGLNEFSPQIGKLIEQYNTAPPVDALSQAQQELAQVKDIMVHNVEQILSRGERIELLVDKTDNMATQSHAFRRGARTVRRQQFWRNQRILALSVFVGFVSDSCYPTHLD</sequence>
<dbReference type="SUPFAM" id="SSF64356">
    <property type="entry name" value="SNARE-like"/>
    <property type="match status" value="1"/>
</dbReference>
<dbReference type="InterPro" id="IPR011012">
    <property type="entry name" value="Longin-like_dom_sf"/>
</dbReference>
<dbReference type="InterPro" id="IPR042855">
    <property type="entry name" value="V_SNARE_CC"/>
</dbReference>
<dbReference type="Pfam" id="PF00957">
    <property type="entry name" value="Synaptobrevin"/>
    <property type="match status" value="1"/>
</dbReference>
<dbReference type="PROSITE" id="PS50859">
    <property type="entry name" value="LONGIN"/>
    <property type="match status" value="1"/>
</dbReference>
<dbReference type="Gene3D" id="1.20.5.110">
    <property type="match status" value="1"/>
</dbReference>
<keyword evidence="4" id="KW-0653">Protein transport</keyword>
<feature type="domain" description="V-SNARE coiled-coil homology" evidence="13">
    <location>
        <begin position="377"/>
        <end position="437"/>
    </location>
</feature>
<dbReference type="SMART" id="SM01270">
    <property type="entry name" value="Longin"/>
    <property type="match status" value="1"/>
</dbReference>
<evidence type="ECO:0000256" key="6">
    <source>
        <dbReference type="ARBA" id="ARBA00023136"/>
    </source>
</evidence>
<comment type="similarity">
    <text evidence="1">Belongs to the synaptobrevin family.</text>
</comment>
<dbReference type="FunFam" id="3.30.450.50:FF:000015">
    <property type="entry name" value="Synaptobrevin 2 isoform 1"/>
    <property type="match status" value="1"/>
</dbReference>
<evidence type="ECO:0000256" key="9">
    <source>
        <dbReference type="PROSITE-ProRule" id="PRU00290"/>
    </source>
</evidence>
<feature type="domain" description="Longin" evidence="12">
    <location>
        <begin position="259"/>
        <end position="362"/>
    </location>
</feature>
<feature type="region of interest" description="Disordered" evidence="10">
    <location>
        <begin position="35"/>
        <end position="61"/>
    </location>
</feature>
<proteinExistence type="inferred from homology"/>